<dbReference type="NCBIfam" id="TIGR04273">
    <property type="entry name" value="Y_sulf_Ax21"/>
    <property type="match status" value="1"/>
</dbReference>
<name>A0A514BVI6_9GAMM</name>
<dbReference type="InterPro" id="IPR027385">
    <property type="entry name" value="Beta-barrel_OMP"/>
</dbReference>
<dbReference type="RefSeq" id="WP_141624709.1">
    <property type="nucleotide sequence ID" value="NZ_CP041242.1"/>
</dbReference>
<evidence type="ECO:0000313" key="4">
    <source>
        <dbReference type="EMBL" id="QDH71377.1"/>
    </source>
</evidence>
<reference evidence="4 5" key="1">
    <citation type="submission" date="2019-06" db="EMBL/GenBank/DDBJ databases">
        <title>Lysobacter alkalisoli sp. nov. isolated from saline-alkali soil.</title>
        <authorList>
            <person name="Sun J.-Q."/>
            <person name="Xu L."/>
        </authorList>
    </citation>
    <scope>NUCLEOTIDE SEQUENCE [LARGE SCALE GENOMIC DNA]</scope>
    <source>
        <strain evidence="4 5">SJ-36</strain>
    </source>
</reference>
<dbReference type="Pfam" id="PF13505">
    <property type="entry name" value="OMP_b-brl"/>
    <property type="match status" value="1"/>
</dbReference>
<dbReference type="EMBL" id="CP041242">
    <property type="protein sequence ID" value="QDH71377.1"/>
    <property type="molecule type" value="Genomic_DNA"/>
</dbReference>
<proteinExistence type="predicted"/>
<dbReference type="Gene3D" id="2.40.160.10">
    <property type="entry name" value="Porin"/>
    <property type="match status" value="1"/>
</dbReference>
<dbReference type="AlphaFoldDB" id="A0A514BVI6"/>
<keyword evidence="5" id="KW-1185">Reference proteome</keyword>
<dbReference type="GO" id="GO:0015288">
    <property type="term" value="F:porin activity"/>
    <property type="evidence" value="ECO:0007669"/>
    <property type="project" value="InterPro"/>
</dbReference>
<evidence type="ECO:0000259" key="3">
    <source>
        <dbReference type="Pfam" id="PF13505"/>
    </source>
</evidence>
<accession>A0A514BVI6</accession>
<gene>
    <name evidence="4" type="ORF">FKV23_15725</name>
</gene>
<feature type="domain" description="Outer membrane protein beta-barrel" evidence="3">
    <location>
        <begin position="12"/>
        <end position="146"/>
    </location>
</feature>
<feature type="chain" id="PRO_5021737451" evidence="2">
    <location>
        <begin position="26"/>
        <end position="193"/>
    </location>
</feature>
<organism evidence="4 5">
    <name type="scientific">Marilutibacter alkalisoli</name>
    <dbReference type="NCBI Taxonomy" id="2591633"/>
    <lineage>
        <taxon>Bacteria</taxon>
        <taxon>Pseudomonadati</taxon>
        <taxon>Pseudomonadota</taxon>
        <taxon>Gammaproteobacteria</taxon>
        <taxon>Lysobacterales</taxon>
        <taxon>Lysobacteraceae</taxon>
        <taxon>Marilutibacter</taxon>
    </lineage>
</organism>
<dbReference type="KEGG" id="lyj:FKV23_15725"/>
<dbReference type="GO" id="GO:0016020">
    <property type="term" value="C:membrane"/>
    <property type="evidence" value="ECO:0007669"/>
    <property type="project" value="InterPro"/>
</dbReference>
<dbReference type="NCBIfam" id="NF041455">
    <property type="entry name" value="DSF_Ax21"/>
    <property type="match status" value="1"/>
</dbReference>
<evidence type="ECO:0000313" key="5">
    <source>
        <dbReference type="Proteomes" id="UP000317199"/>
    </source>
</evidence>
<evidence type="ECO:0000256" key="2">
    <source>
        <dbReference type="SAM" id="SignalP"/>
    </source>
</evidence>
<evidence type="ECO:0000256" key="1">
    <source>
        <dbReference type="ARBA" id="ARBA00022729"/>
    </source>
</evidence>
<protein>
    <submittedName>
        <fullName evidence="4">Ax21 family protein</fullName>
    </submittedName>
</protein>
<dbReference type="InterPro" id="IPR026364">
    <property type="entry name" value="Ax21"/>
</dbReference>
<dbReference type="InterPro" id="IPR023614">
    <property type="entry name" value="Porin_dom_sf"/>
</dbReference>
<dbReference type="SUPFAM" id="SSF56935">
    <property type="entry name" value="Porins"/>
    <property type="match status" value="1"/>
</dbReference>
<keyword evidence="1 2" id="KW-0732">Signal</keyword>
<dbReference type="Proteomes" id="UP000317199">
    <property type="component" value="Chromosome"/>
</dbReference>
<dbReference type="OrthoDB" id="5974338at2"/>
<sequence>MKRSNAISKLAALSLIAAIPFAASAAEGVSYNYVEAGYAAINGDRDADGWAIGGSAAIAPNFHIFGSYSNQEIDNTSIDFDQWRLGVGYNHEINRNVDLLTRVAYEKFDAGSGLDSDGWSVEAGVRGAFTPNFEGYALAGYEDYDDLAGQKIDGEFYGRLGALVKFNQTWGISGDVKFVDGDTQWFVGPRASF</sequence>
<feature type="signal peptide" evidence="2">
    <location>
        <begin position="1"/>
        <end position="25"/>
    </location>
</feature>